<keyword evidence="1" id="KW-0812">Transmembrane</keyword>
<proteinExistence type="predicted"/>
<evidence type="ECO:0000313" key="3">
    <source>
        <dbReference type="Proteomes" id="UP001586593"/>
    </source>
</evidence>
<sequence length="155" mass="17231">MERMAREEKGEWPESRWDMSNELLICYRLGRMRGVVLLFIFSLSTDVQFAVLHGPRKARETMEAGFPPYRRVPVGLKCIRSWPPNQKKRTAQVASQARRAFRAKDGADCRHHDCSHGATMAPAAVADMCVEGCEASPCSPEGTPTPLARCIVGGL</sequence>
<protein>
    <submittedName>
        <fullName evidence="2">Uncharacterized protein</fullName>
    </submittedName>
</protein>
<dbReference type="EMBL" id="JAZHXJ010002418">
    <property type="protein sequence ID" value="KAL1838836.1"/>
    <property type="molecule type" value="Genomic_DNA"/>
</dbReference>
<keyword evidence="1" id="KW-0472">Membrane</keyword>
<evidence type="ECO:0000313" key="2">
    <source>
        <dbReference type="EMBL" id="KAL1838836.1"/>
    </source>
</evidence>
<keyword evidence="1" id="KW-1133">Transmembrane helix</keyword>
<reference evidence="2 3" key="1">
    <citation type="journal article" date="2024" name="Commun. Biol.">
        <title>Comparative genomic analysis of thermophilic fungi reveals convergent evolutionary adaptations and gene losses.</title>
        <authorList>
            <person name="Steindorff A.S."/>
            <person name="Aguilar-Pontes M.V."/>
            <person name="Robinson A.J."/>
            <person name="Andreopoulos B."/>
            <person name="LaButti K."/>
            <person name="Kuo A."/>
            <person name="Mondo S."/>
            <person name="Riley R."/>
            <person name="Otillar R."/>
            <person name="Haridas S."/>
            <person name="Lipzen A."/>
            <person name="Grimwood J."/>
            <person name="Schmutz J."/>
            <person name="Clum A."/>
            <person name="Reid I.D."/>
            <person name="Moisan M.C."/>
            <person name="Butler G."/>
            <person name="Nguyen T.T.M."/>
            <person name="Dewar K."/>
            <person name="Conant G."/>
            <person name="Drula E."/>
            <person name="Henrissat B."/>
            <person name="Hansel C."/>
            <person name="Singer S."/>
            <person name="Hutchinson M.I."/>
            <person name="de Vries R.P."/>
            <person name="Natvig D.O."/>
            <person name="Powell A.J."/>
            <person name="Tsang A."/>
            <person name="Grigoriev I.V."/>
        </authorList>
    </citation>
    <scope>NUCLEOTIDE SEQUENCE [LARGE SCALE GENOMIC DNA]</scope>
    <source>
        <strain evidence="2 3">ATCC 24622</strain>
    </source>
</reference>
<gene>
    <name evidence="2" type="ORF">VTK73DRAFT_4222</name>
</gene>
<name>A0ABR3VAU8_9PEZI</name>
<keyword evidence="3" id="KW-1185">Reference proteome</keyword>
<comment type="caution">
    <text evidence="2">The sequence shown here is derived from an EMBL/GenBank/DDBJ whole genome shotgun (WGS) entry which is preliminary data.</text>
</comment>
<feature type="transmembrane region" description="Helical" evidence="1">
    <location>
        <begin position="32"/>
        <end position="52"/>
    </location>
</feature>
<dbReference type="Proteomes" id="UP001586593">
    <property type="component" value="Unassembled WGS sequence"/>
</dbReference>
<accession>A0ABR3VAU8</accession>
<organism evidence="2 3">
    <name type="scientific">Phialemonium thermophilum</name>
    <dbReference type="NCBI Taxonomy" id="223376"/>
    <lineage>
        <taxon>Eukaryota</taxon>
        <taxon>Fungi</taxon>
        <taxon>Dikarya</taxon>
        <taxon>Ascomycota</taxon>
        <taxon>Pezizomycotina</taxon>
        <taxon>Sordariomycetes</taxon>
        <taxon>Sordariomycetidae</taxon>
        <taxon>Cephalothecales</taxon>
        <taxon>Cephalothecaceae</taxon>
        <taxon>Phialemonium</taxon>
    </lineage>
</organism>
<evidence type="ECO:0000256" key="1">
    <source>
        <dbReference type="SAM" id="Phobius"/>
    </source>
</evidence>